<accession>A0A2S1KQQ5</accession>
<proteinExistence type="predicted"/>
<sequence length="72" mass="7827">MSENAVKTVKGILLTVLAFMSTMVMSKQAFGATNAQVQAFIKNNRAAVMAVSNEYGIYPSNIMHSLKNAPYL</sequence>
<gene>
    <name evidence="1" type="ORF">B6254_0934</name>
</gene>
<evidence type="ECO:0000313" key="2">
    <source>
        <dbReference type="Proteomes" id="UP000244870"/>
    </source>
</evidence>
<dbReference type="EMBL" id="CP020928">
    <property type="protein sequence ID" value="AWF95341.1"/>
    <property type="molecule type" value="Genomic_DNA"/>
</dbReference>
<name>A0A2S1KQQ5_9LACO</name>
<dbReference type="RefSeq" id="WP_108730273.1">
    <property type="nucleotide sequence ID" value="NZ_CP020928.1"/>
</dbReference>
<dbReference type="Proteomes" id="UP000244870">
    <property type="component" value="Chromosome"/>
</dbReference>
<reference evidence="1 2" key="1">
    <citation type="submission" date="2017-04" db="EMBL/GenBank/DDBJ databases">
        <title>Weissella cibaria strain m2 complete genome.</title>
        <authorList>
            <person name="Pan Q."/>
            <person name="Tan M."/>
            <person name="Yao F."/>
            <person name="Su S."/>
        </authorList>
    </citation>
    <scope>NUCLEOTIDE SEQUENCE [LARGE SCALE GENOMIC DNA]</scope>
    <source>
        <strain evidence="1 2">M2</strain>
    </source>
</reference>
<organism evidence="1 2">
    <name type="scientific">Weissella cibaria</name>
    <dbReference type="NCBI Taxonomy" id="137591"/>
    <lineage>
        <taxon>Bacteria</taxon>
        <taxon>Bacillati</taxon>
        <taxon>Bacillota</taxon>
        <taxon>Bacilli</taxon>
        <taxon>Lactobacillales</taxon>
        <taxon>Lactobacillaceae</taxon>
        <taxon>Weissella</taxon>
    </lineage>
</organism>
<protein>
    <submittedName>
        <fullName evidence="1">Uncharacterized protein</fullName>
    </submittedName>
</protein>
<dbReference type="AlphaFoldDB" id="A0A2S1KQQ5"/>
<evidence type="ECO:0000313" key="1">
    <source>
        <dbReference type="EMBL" id="AWF95341.1"/>
    </source>
</evidence>